<dbReference type="Proteomes" id="UP001334501">
    <property type="component" value="Unassembled WGS sequence"/>
</dbReference>
<dbReference type="Gene3D" id="3.20.20.370">
    <property type="entry name" value="Glycoside hydrolase/deacetylase"/>
    <property type="match status" value="1"/>
</dbReference>
<keyword evidence="2" id="KW-0732">Signal</keyword>
<accession>A0ABU7YML2</accession>
<keyword evidence="5" id="KW-1185">Reference proteome</keyword>
<sequence length="352" mass="38002">MTTETRGDSLMLADLARTLLHASGALGLYHRWRNARTLTVVGFHRVLDPADPRWASCDPDYTLPTTLLAQSLAFFRRHYNVVSLAQVVDASRGVAALPPRALLVTFDDGWADNAEFALPALREAGVPAAMFVVADAVGRHQPFFQEQLVSAWRRGTVTVAELVRMLDAHGGGEGNTPAREESLPALRAVIARMEDLEPAARACLLAPLAGRLDDGRRHMVDVEELERLQQGGVALGLHGKTHIALTRAPDLEAELSGASDALAGHLAAARPPAPAMSFPHGAHDEAVVARVREAGYALAFTSVPVLNPACPTVGWLLGRTGFEGGTVVDARGRFRPERLALYLFRRPHQRLA</sequence>
<comment type="subcellular location">
    <subcellularLocation>
        <location evidence="1">Secreted</location>
    </subcellularLocation>
</comment>
<gene>
    <name evidence="4" type="ORF">SNE33_02425</name>
</gene>
<evidence type="ECO:0000256" key="2">
    <source>
        <dbReference type="ARBA" id="ARBA00022729"/>
    </source>
</evidence>
<dbReference type="RefSeq" id="WP_412699103.1">
    <property type="nucleotide sequence ID" value="NZ_JAXGFO010000007.1"/>
</dbReference>
<dbReference type="SUPFAM" id="SSF88713">
    <property type="entry name" value="Glycoside hydrolase/deacetylase"/>
    <property type="match status" value="1"/>
</dbReference>
<dbReference type="Pfam" id="PF01522">
    <property type="entry name" value="Polysacc_deac_1"/>
    <property type="match status" value="1"/>
</dbReference>
<dbReference type="EMBL" id="JAXGFO010000007">
    <property type="protein sequence ID" value="MEG3156761.1"/>
    <property type="molecule type" value="Genomic_DNA"/>
</dbReference>
<feature type="domain" description="NodB homology" evidence="3">
    <location>
        <begin position="98"/>
        <end position="146"/>
    </location>
</feature>
<evidence type="ECO:0000313" key="4">
    <source>
        <dbReference type="EMBL" id="MEG3156761.1"/>
    </source>
</evidence>
<reference evidence="4 5" key="1">
    <citation type="journal article" date="2017" name="Curr. Microbiol.">
        <title>Lysobacter zhanggongensis sp. nov. Isolated from a Pit Mud.</title>
        <authorList>
            <person name="Zhang X.F."/>
            <person name="Wang H.H."/>
            <person name="Sun X.Y."/>
            <person name="Pan C.M."/>
        </authorList>
    </citation>
    <scope>NUCLEOTIDE SEQUENCE [LARGE SCALE GENOMIC DNA]</scope>
    <source>
        <strain evidence="4 5">ZGLJ7-1</strain>
    </source>
</reference>
<dbReference type="PANTHER" id="PTHR34216:SF3">
    <property type="entry name" value="POLY-BETA-1,6-N-ACETYL-D-GLUCOSAMINE N-DEACETYLASE"/>
    <property type="match status" value="1"/>
</dbReference>
<evidence type="ECO:0000256" key="1">
    <source>
        <dbReference type="ARBA" id="ARBA00004613"/>
    </source>
</evidence>
<organism evidence="4 5">
    <name type="scientific">Lysobacter zhanggongensis</name>
    <dbReference type="NCBI Taxonomy" id="1774951"/>
    <lineage>
        <taxon>Bacteria</taxon>
        <taxon>Pseudomonadati</taxon>
        <taxon>Pseudomonadota</taxon>
        <taxon>Gammaproteobacteria</taxon>
        <taxon>Lysobacterales</taxon>
        <taxon>Lysobacteraceae</taxon>
        <taxon>Lysobacter</taxon>
    </lineage>
</organism>
<dbReference type="InterPro" id="IPR011330">
    <property type="entry name" value="Glyco_hydro/deAcase_b/a-brl"/>
</dbReference>
<evidence type="ECO:0000259" key="3">
    <source>
        <dbReference type="Pfam" id="PF01522"/>
    </source>
</evidence>
<dbReference type="CDD" id="cd10918">
    <property type="entry name" value="CE4_NodB_like_5s_6s"/>
    <property type="match status" value="1"/>
</dbReference>
<comment type="caution">
    <text evidence="4">The sequence shown here is derived from an EMBL/GenBank/DDBJ whole genome shotgun (WGS) entry which is preliminary data.</text>
</comment>
<name>A0ABU7YML2_9GAMM</name>
<dbReference type="InterPro" id="IPR051398">
    <property type="entry name" value="Polysacch_Deacetylase"/>
</dbReference>
<dbReference type="InterPro" id="IPR002509">
    <property type="entry name" value="NODB_dom"/>
</dbReference>
<proteinExistence type="predicted"/>
<evidence type="ECO:0000313" key="5">
    <source>
        <dbReference type="Proteomes" id="UP001334501"/>
    </source>
</evidence>
<protein>
    <submittedName>
        <fullName evidence="4">Polysaccharide deacetylase family protein</fullName>
    </submittedName>
</protein>
<dbReference type="PANTHER" id="PTHR34216">
    <property type="match status" value="1"/>
</dbReference>